<feature type="domain" description="Rubisco accumulation factor 1 helix turn helix" evidence="9">
    <location>
        <begin position="21"/>
        <end position="80"/>
    </location>
</feature>
<dbReference type="GO" id="GO:0110102">
    <property type="term" value="P:ribulose bisphosphate carboxylase complex assembly"/>
    <property type="evidence" value="ECO:0007669"/>
    <property type="project" value="UniProtKB-UniRule"/>
</dbReference>
<proteinExistence type="inferred from homology"/>
<accession>A0A2T1DDC4</accession>
<evidence type="ECO:0000256" key="3">
    <source>
        <dbReference type="ARBA" id="ARBA00023186"/>
    </source>
</evidence>
<dbReference type="GO" id="GO:0015979">
    <property type="term" value="P:photosynthesis"/>
    <property type="evidence" value="ECO:0007669"/>
    <property type="project" value="UniProtKB-KW"/>
</dbReference>
<dbReference type="STRING" id="1920490.GCA_001895925_05031"/>
<dbReference type="EMBL" id="PVWG01000017">
    <property type="protein sequence ID" value="PSB18489.1"/>
    <property type="molecule type" value="Genomic_DNA"/>
</dbReference>
<dbReference type="InterPro" id="IPR040858">
    <property type="entry name" value="Raf1_C"/>
</dbReference>
<evidence type="ECO:0000256" key="6">
    <source>
        <dbReference type="HAMAP-Rule" id="MF_00856"/>
    </source>
</evidence>
<keyword evidence="11" id="KW-1185">Reference proteome</keyword>
<dbReference type="Pfam" id="PF18578">
    <property type="entry name" value="Raf1_N"/>
    <property type="match status" value="1"/>
</dbReference>
<feature type="region of interest" description="C-terminal beta-sheet" evidence="6">
    <location>
        <begin position="223"/>
        <end position="349"/>
    </location>
</feature>
<keyword evidence="3 6" id="KW-0143">Chaperone</keyword>
<comment type="domain">
    <text evidence="6">Has 3 domains, the N-terminal alpha-helical domain, an extended flexible linker and the C-terminal beta-sheet domain. The 2 C-terminal beta-sheet domains are swapped and pack against each other to form the dimer interface.</text>
</comment>
<dbReference type="OrthoDB" id="420612at2"/>
<dbReference type="Pfam" id="PF18087">
    <property type="entry name" value="RuBisCo_chap_C"/>
    <property type="match status" value="1"/>
</dbReference>
<feature type="domain" description="Rubisco accumulation factor 1 C-terminal" evidence="7">
    <location>
        <begin position="211"/>
        <end position="348"/>
    </location>
</feature>
<comment type="function">
    <text evidence="6">A major RuBisCO chaperone. Acts after GroEL-GroES chaperonin to fold and/or assemble the large subunit of RuBisCO (ccbL, rbcL). Cooperates with RbcX in RbcL folding, plays the major role in assembly of dimers into RbcL(8)-Raf1(8) intermediate complexes. RbcS replaces Raf1, leading to holoenzyme formation.</text>
</comment>
<evidence type="ECO:0000259" key="9">
    <source>
        <dbReference type="Pfam" id="PF18579"/>
    </source>
</evidence>
<comment type="caution">
    <text evidence="10">The sequence shown here is derived from an EMBL/GenBank/DDBJ whole genome shotgun (WGS) entry which is preliminary data.</text>
</comment>
<gene>
    <name evidence="6" type="primary">raf1</name>
    <name evidence="10" type="ORF">C7B65_15460</name>
</gene>
<dbReference type="AlphaFoldDB" id="A0A2T1DDC4"/>
<keyword evidence="4 6" id="KW-0120">Carbon dioxide fixation</keyword>
<dbReference type="InterPro" id="IPR041358">
    <property type="entry name" value="Raf1_N"/>
</dbReference>
<evidence type="ECO:0000256" key="4">
    <source>
        <dbReference type="ARBA" id="ARBA00023300"/>
    </source>
</evidence>
<dbReference type="PANTHER" id="PTHR35299">
    <property type="entry name" value="RUBISCO ACCUMULATION FACTOR 1"/>
    <property type="match status" value="1"/>
</dbReference>
<evidence type="ECO:0000256" key="5">
    <source>
        <dbReference type="ARBA" id="ARBA00023859"/>
    </source>
</evidence>
<dbReference type="RefSeq" id="WP_073072614.1">
    <property type="nucleotide sequence ID" value="NZ_MPPI01000018.1"/>
</dbReference>
<evidence type="ECO:0000313" key="10">
    <source>
        <dbReference type="EMBL" id="PSB18489.1"/>
    </source>
</evidence>
<sequence length="363" mass="40402">MTETPQELPNSDRETAQTEVDAEALLKSLRRKEGSWIEWGQACQTLQKAGYSPQAIFEGTGFEPIQQNQIIVASQVYASMISAGVPEAVQTHFRQKGSDSLYELRILTQAERAAVATFVVEKGLDVDEAREVARAVKDISRFKPPEEFTEHPGDAVALQVWKSAREKSDLQARSILIAKGLRFAHSATARKKIEQLLTDFTVTATRPAPGLPVYRLETDEDLPRILPVVGKLPLTKADLQAVPIVEETGAFQLVQFSGTGAWVPIPGWQVIRTAEDPIVLLGDSDQLPAPLPGAIGEVVIVVDRAQRQWNDQSYFVIAEAEQLQLRWFTESPDVPLLGRVVLVMRPKKVLDEDYTKELWQIDE</sequence>
<reference evidence="10 11" key="1">
    <citation type="submission" date="2018-02" db="EMBL/GenBank/DDBJ databases">
        <authorList>
            <person name="Cohen D.B."/>
            <person name="Kent A.D."/>
        </authorList>
    </citation>
    <scope>NUCLEOTIDE SEQUENCE [LARGE SCALE GENOMIC DNA]</scope>
    <source>
        <strain evidence="10 11">ULC007</strain>
    </source>
</reference>
<comment type="subcellular location">
    <subcellularLocation>
        <location evidence="6">Cytoplasm</location>
    </subcellularLocation>
</comment>
<comment type="similarity">
    <text evidence="6">Belongs to the RAF family.</text>
</comment>
<dbReference type="InterPro" id="IPR040781">
    <property type="entry name" value="Raf1_HTH"/>
</dbReference>
<dbReference type="GO" id="GO:0015977">
    <property type="term" value="P:carbon fixation"/>
    <property type="evidence" value="ECO:0007669"/>
    <property type="project" value="UniProtKB-UniRule"/>
</dbReference>
<evidence type="ECO:0000313" key="11">
    <source>
        <dbReference type="Proteomes" id="UP000238634"/>
    </source>
</evidence>
<dbReference type="HAMAP" id="MF_00856">
    <property type="entry name" value="Raf1"/>
    <property type="match status" value="1"/>
</dbReference>
<evidence type="ECO:0000259" key="8">
    <source>
        <dbReference type="Pfam" id="PF18578"/>
    </source>
</evidence>
<keyword evidence="1 6" id="KW-0963">Cytoplasm</keyword>
<evidence type="ECO:0000259" key="7">
    <source>
        <dbReference type="Pfam" id="PF18087"/>
    </source>
</evidence>
<keyword evidence="2 6" id="KW-0602">Photosynthesis</keyword>
<comment type="caution">
    <text evidence="6">Lacks conserved residue(s) required for the propagation of feature annotation.</text>
</comment>
<comment type="subunit">
    <text evidence="6">Homodimer. Forms an RbcL(8)-Raf1(8) complex. Forms complexes of many stoichiometries with RbcL with and without RbcS. RbcX and Raf1 can bind simultaneously to RbcL.</text>
</comment>
<protein>
    <recommendedName>
        <fullName evidence="5 6">RuBisCO accumulation factor 1</fullName>
    </recommendedName>
</protein>
<name>A0A2T1DDC4_9CYAN</name>
<dbReference type="InterPro" id="IPR037494">
    <property type="entry name" value="RAF1"/>
</dbReference>
<dbReference type="GO" id="GO:0005737">
    <property type="term" value="C:cytoplasm"/>
    <property type="evidence" value="ECO:0007669"/>
    <property type="project" value="UniProtKB-SubCell"/>
</dbReference>
<dbReference type="Pfam" id="PF18579">
    <property type="entry name" value="Raf1_HTH"/>
    <property type="match status" value="1"/>
</dbReference>
<dbReference type="PANTHER" id="PTHR35299:SF6">
    <property type="entry name" value="RUBISCO ACCUMULATION FACTOR 1"/>
    <property type="match status" value="1"/>
</dbReference>
<dbReference type="InterPro" id="IPR046382">
    <property type="entry name" value="Raf1_cyn"/>
</dbReference>
<evidence type="ECO:0000256" key="2">
    <source>
        <dbReference type="ARBA" id="ARBA00022531"/>
    </source>
</evidence>
<dbReference type="Proteomes" id="UP000238634">
    <property type="component" value="Unassembled WGS sequence"/>
</dbReference>
<reference evidence="10 11" key="2">
    <citation type="submission" date="2018-03" db="EMBL/GenBank/DDBJ databases">
        <title>The ancient ancestry and fast evolution of plastids.</title>
        <authorList>
            <person name="Moore K.R."/>
            <person name="Magnabosco C."/>
            <person name="Momper L."/>
            <person name="Gold D.A."/>
            <person name="Bosak T."/>
            <person name="Fournier G.P."/>
        </authorList>
    </citation>
    <scope>NUCLEOTIDE SEQUENCE [LARGE SCALE GENOMIC DNA]</scope>
    <source>
        <strain evidence="10 11">ULC007</strain>
    </source>
</reference>
<organism evidence="10 11">
    <name type="scientific">Phormidesmis priestleyi ULC007</name>
    <dbReference type="NCBI Taxonomy" id="1920490"/>
    <lineage>
        <taxon>Bacteria</taxon>
        <taxon>Bacillati</taxon>
        <taxon>Cyanobacteriota</taxon>
        <taxon>Cyanophyceae</taxon>
        <taxon>Leptolyngbyales</taxon>
        <taxon>Leptolyngbyaceae</taxon>
        <taxon>Phormidesmis</taxon>
    </lineage>
</organism>
<evidence type="ECO:0000256" key="1">
    <source>
        <dbReference type="ARBA" id="ARBA00022490"/>
    </source>
</evidence>
<feature type="domain" description="Rubisco accumulation factor 1 alpha-helical" evidence="8">
    <location>
        <begin position="93"/>
        <end position="197"/>
    </location>
</feature>